<dbReference type="PROSITE" id="PS50297">
    <property type="entry name" value="ANK_REP_REGION"/>
    <property type="match status" value="5"/>
</dbReference>
<dbReference type="InterPro" id="IPR002110">
    <property type="entry name" value="Ankyrin_rpt"/>
</dbReference>
<evidence type="ECO:0000256" key="3">
    <source>
        <dbReference type="PROSITE-ProRule" id="PRU00023"/>
    </source>
</evidence>
<evidence type="ECO:0000313" key="5">
    <source>
        <dbReference type="EMBL" id="CAH0021708.1"/>
    </source>
</evidence>
<dbReference type="OrthoDB" id="341259at2759"/>
<feature type="repeat" description="ANK" evidence="3">
    <location>
        <begin position="134"/>
        <end position="159"/>
    </location>
</feature>
<name>A0A9N9VCU6_9HYPO</name>
<keyword evidence="2 3" id="KW-0040">ANK repeat</keyword>
<evidence type="ECO:0000256" key="4">
    <source>
        <dbReference type="SAM" id="MobiDB-lite"/>
    </source>
</evidence>
<feature type="repeat" description="ANK" evidence="3">
    <location>
        <begin position="169"/>
        <end position="194"/>
    </location>
</feature>
<feature type="region of interest" description="Disordered" evidence="4">
    <location>
        <begin position="231"/>
        <end position="269"/>
    </location>
</feature>
<dbReference type="InterPro" id="IPR036770">
    <property type="entry name" value="Ankyrin_rpt-contain_sf"/>
</dbReference>
<dbReference type="AlphaFoldDB" id="A0A9N9VCU6"/>
<evidence type="ECO:0000256" key="1">
    <source>
        <dbReference type="ARBA" id="ARBA00022737"/>
    </source>
</evidence>
<evidence type="ECO:0000256" key="2">
    <source>
        <dbReference type="ARBA" id="ARBA00023043"/>
    </source>
</evidence>
<evidence type="ECO:0000313" key="6">
    <source>
        <dbReference type="Proteomes" id="UP000696573"/>
    </source>
</evidence>
<protein>
    <submittedName>
        <fullName evidence="5">Uncharacterized protein</fullName>
    </submittedName>
</protein>
<comment type="caution">
    <text evidence="5">The sequence shown here is derived from an EMBL/GenBank/DDBJ whole genome shotgun (WGS) entry which is preliminary data.</text>
</comment>
<dbReference type="SUPFAM" id="SSF48403">
    <property type="entry name" value="Ankyrin repeat"/>
    <property type="match status" value="1"/>
</dbReference>
<feature type="repeat" description="ANK" evidence="3">
    <location>
        <begin position="204"/>
        <end position="229"/>
    </location>
</feature>
<proteinExistence type="predicted"/>
<feature type="compositionally biased region" description="Basic and acidic residues" evidence="4">
    <location>
        <begin position="235"/>
        <end position="248"/>
    </location>
</feature>
<keyword evidence="6" id="KW-1185">Reference proteome</keyword>
<dbReference type="PANTHER" id="PTHR24198">
    <property type="entry name" value="ANKYRIN REPEAT AND PROTEIN KINASE DOMAIN-CONTAINING PROTEIN"/>
    <property type="match status" value="1"/>
</dbReference>
<organism evidence="5 6">
    <name type="scientific">Clonostachys rhizophaga</name>
    <dbReference type="NCBI Taxonomy" id="160324"/>
    <lineage>
        <taxon>Eukaryota</taxon>
        <taxon>Fungi</taxon>
        <taxon>Dikarya</taxon>
        <taxon>Ascomycota</taxon>
        <taxon>Pezizomycotina</taxon>
        <taxon>Sordariomycetes</taxon>
        <taxon>Hypocreomycetidae</taxon>
        <taxon>Hypocreales</taxon>
        <taxon>Bionectriaceae</taxon>
        <taxon>Clonostachys</taxon>
    </lineage>
</organism>
<dbReference type="PANTHER" id="PTHR24198:SF165">
    <property type="entry name" value="ANKYRIN REPEAT-CONTAINING PROTEIN-RELATED"/>
    <property type="match status" value="1"/>
</dbReference>
<dbReference type="Pfam" id="PF00023">
    <property type="entry name" value="Ank"/>
    <property type="match status" value="1"/>
</dbReference>
<gene>
    <name evidence="5" type="ORF">CRHIZ90672A_00010387</name>
</gene>
<dbReference type="SMART" id="SM00248">
    <property type="entry name" value="ANK"/>
    <property type="match status" value="5"/>
</dbReference>
<dbReference type="Pfam" id="PF12796">
    <property type="entry name" value="Ank_2"/>
    <property type="match status" value="2"/>
</dbReference>
<feature type="repeat" description="ANK" evidence="3">
    <location>
        <begin position="99"/>
        <end position="124"/>
    </location>
</feature>
<reference evidence="5" key="1">
    <citation type="submission" date="2021-10" db="EMBL/GenBank/DDBJ databases">
        <authorList>
            <person name="Piombo E."/>
        </authorList>
    </citation>
    <scope>NUCLEOTIDE SEQUENCE</scope>
</reference>
<keyword evidence="1" id="KW-0677">Repeat</keyword>
<feature type="compositionally biased region" description="Polar residues" evidence="4">
    <location>
        <begin position="360"/>
        <end position="370"/>
    </location>
</feature>
<dbReference type="Gene3D" id="1.25.40.20">
    <property type="entry name" value="Ankyrin repeat-containing domain"/>
    <property type="match status" value="1"/>
</dbReference>
<accession>A0A9N9VCU6</accession>
<dbReference type="EMBL" id="CABFNQ020000659">
    <property type="protein sequence ID" value="CAH0021708.1"/>
    <property type="molecule type" value="Genomic_DNA"/>
</dbReference>
<feature type="repeat" description="ANK" evidence="3">
    <location>
        <begin position="64"/>
        <end position="96"/>
    </location>
</feature>
<dbReference type="PROSITE" id="PS50088">
    <property type="entry name" value="ANK_REPEAT"/>
    <property type="match status" value="5"/>
</dbReference>
<dbReference type="Proteomes" id="UP000696573">
    <property type="component" value="Unassembled WGS sequence"/>
</dbReference>
<sequence>MRSLVVYALAGIAIGAGLVVVVLCQPAMLLTLFSLPLYLIHLTAVAGGFAAGDVQELANSADKDGKTLLHLATARGYELMDKWLLTNGAIKSVNSADKDGKTPLYLATAGGYESIMELLFRNRAMKSVNLADKDGKTPLYMATAGENESIVKLLLRNGARRAVNMADKDGKTPLYLATAGGYESIVKLLLKKGARKSVNLVDKDGKTLLHLATTEGYEPIKELLLQNGAKPSNHLIDRNGRDSPHLESEDHDDSSTDIQPGEVKKGGNSVSQTCYIGTLFWPSRLPKGITRIYWQRHCGYGSYDDYASRHHAIFAIQEKLKTSGLKVTISSQKLSLLSEFSMAARNIILGVFRRYSSSETSNSQINQRTPHASEHGGPSQGSTTCDELDITDGKNTSFAIDKAISVL</sequence>
<feature type="region of interest" description="Disordered" evidence="4">
    <location>
        <begin position="360"/>
        <end position="387"/>
    </location>
</feature>